<feature type="domain" description="SHSP" evidence="5">
    <location>
        <begin position="341"/>
        <end position="452"/>
    </location>
</feature>
<dbReference type="CDD" id="cd06526">
    <property type="entry name" value="metazoan_ACD"/>
    <property type="match status" value="2"/>
</dbReference>
<keyword evidence="1" id="KW-0346">Stress response</keyword>
<evidence type="ECO:0000313" key="8">
    <source>
        <dbReference type="RefSeq" id="XP_026294937.1"/>
    </source>
</evidence>
<evidence type="ECO:0000313" key="7">
    <source>
        <dbReference type="Proteomes" id="UP000005203"/>
    </source>
</evidence>
<feature type="compositionally biased region" description="Basic and acidic residues" evidence="4">
    <location>
        <begin position="457"/>
        <end position="471"/>
    </location>
</feature>
<dbReference type="InterPro" id="IPR001436">
    <property type="entry name" value="Alpha-crystallin/sHSP_animal"/>
</dbReference>
<feature type="region of interest" description="Disordered" evidence="4">
    <location>
        <begin position="457"/>
        <end position="489"/>
    </location>
</feature>
<evidence type="ECO:0000313" key="6">
    <source>
        <dbReference type="EnsemblMetazoa" id="XP_026294937"/>
    </source>
</evidence>
<accession>A0A7M7L0R4</accession>
<dbReference type="InterPro" id="IPR002068">
    <property type="entry name" value="A-crystallin/Hsp20_dom"/>
</dbReference>
<evidence type="ECO:0000256" key="2">
    <source>
        <dbReference type="PROSITE-ProRule" id="PRU00285"/>
    </source>
</evidence>
<dbReference type="GO" id="GO:0009408">
    <property type="term" value="P:response to heat"/>
    <property type="evidence" value="ECO:0007669"/>
    <property type="project" value="TreeGrafter"/>
</dbReference>
<proteinExistence type="inferred from homology"/>
<accession>A0A8B8GTE8</accession>
<dbReference type="GO" id="GO:0005737">
    <property type="term" value="C:cytoplasm"/>
    <property type="evidence" value="ECO:0007669"/>
    <property type="project" value="TreeGrafter"/>
</dbReference>
<gene>
    <name evidence="8" type="primary">LOC410087</name>
</gene>
<feature type="domain" description="SHSP" evidence="5">
    <location>
        <begin position="58"/>
        <end position="167"/>
    </location>
</feature>
<dbReference type="Gene3D" id="2.60.40.790">
    <property type="match status" value="2"/>
</dbReference>
<dbReference type="PROSITE" id="PS01031">
    <property type="entry name" value="SHSP"/>
    <property type="match status" value="2"/>
</dbReference>
<evidence type="ECO:0000256" key="3">
    <source>
        <dbReference type="RuleBase" id="RU003616"/>
    </source>
</evidence>
<dbReference type="GO" id="GO:0042026">
    <property type="term" value="P:protein refolding"/>
    <property type="evidence" value="ECO:0007669"/>
    <property type="project" value="TreeGrafter"/>
</dbReference>
<evidence type="ECO:0000256" key="1">
    <source>
        <dbReference type="ARBA" id="ARBA00023016"/>
    </source>
</evidence>
<dbReference type="GO" id="GO:0005634">
    <property type="term" value="C:nucleus"/>
    <property type="evidence" value="ECO:0007669"/>
    <property type="project" value="TreeGrafter"/>
</dbReference>
<dbReference type="Proteomes" id="UP000005203">
    <property type="component" value="Linkage group LG2"/>
</dbReference>
<dbReference type="GeneID" id="410087"/>
<sequence length="489" mass="56723">MRRGMTLIPRLFSHWWEALEQPHRLLDQHFGRGLRADQLFPSIPFRSFPYNFSRPWIDWEREEDCGWSIMRNDKDKFRVILDVQQFKPEEINVKVIDNFIVVEGKHEDKADDHGLISRHFVRKYLVPDQCDPEKAASSLSTDGILTITAPLRPEAAESKREKTIKIEQTGKPMVEDEPEKIKQTQVQTVERQVQLGIYLYLPEQLNCLCHHETVQPNSVWRYKRFLFVVVNITPIGSVITIVPDKGLIRNSGPRGGAGDPESPTNQRITKIYFEIKRKTMSFLPVLLNWGEDLKTPYYPFDQLLGLPLSSEDLSTSFFPDDTDILMLRPRRCFRRYQPYKRIIDRTSSGTSTIQADKNKFQVSLDVQQFAPEEMTVKVVGKNVVVEGKHEEKQDEHGWISRHFVRKYIVPEQCDIDQLKSNLSSDGILMITAPRKEIDPTSKNERIIKIQITGKPALRDDTKPIEKQKENQVQKNPISQRGQEHIVKAA</sequence>
<dbReference type="SUPFAM" id="SSF49764">
    <property type="entry name" value="HSP20-like chaperones"/>
    <property type="match status" value="2"/>
</dbReference>
<reference evidence="8" key="2">
    <citation type="submission" date="2025-04" db="UniProtKB">
        <authorList>
            <consortium name="RefSeq"/>
        </authorList>
    </citation>
    <scope>IDENTIFICATION</scope>
    <source>
        <strain evidence="8">DH4</strain>
        <tissue evidence="8">Whole body</tissue>
    </source>
</reference>
<dbReference type="PANTHER" id="PTHR45640">
    <property type="entry name" value="HEAT SHOCK PROTEIN HSP-12.2-RELATED"/>
    <property type="match status" value="1"/>
</dbReference>
<dbReference type="InterPro" id="IPR008978">
    <property type="entry name" value="HSP20-like_chaperone"/>
</dbReference>
<comment type="similarity">
    <text evidence="2 3">Belongs to the small heat shock protein (HSP20) family.</text>
</comment>
<dbReference type="AlphaFoldDB" id="A0A7M7L0R4"/>
<dbReference type="EnsemblMetazoa" id="XM_026439152">
    <property type="protein sequence ID" value="XP_026294937"/>
    <property type="gene ID" value="LOC410087"/>
</dbReference>
<dbReference type="KEGG" id="ame:410087"/>
<reference evidence="6" key="1">
    <citation type="submission" date="2021-01" db="UniProtKB">
        <authorList>
            <consortium name="EnsemblMetazoa"/>
        </authorList>
    </citation>
    <scope>IDENTIFICATION</scope>
    <source>
        <strain evidence="6">DH4</strain>
    </source>
</reference>
<organism evidence="6">
    <name type="scientific">Apis mellifera</name>
    <name type="common">Honeybee</name>
    <dbReference type="NCBI Taxonomy" id="7460"/>
    <lineage>
        <taxon>Eukaryota</taxon>
        <taxon>Metazoa</taxon>
        <taxon>Ecdysozoa</taxon>
        <taxon>Arthropoda</taxon>
        <taxon>Hexapoda</taxon>
        <taxon>Insecta</taxon>
        <taxon>Pterygota</taxon>
        <taxon>Neoptera</taxon>
        <taxon>Endopterygota</taxon>
        <taxon>Hymenoptera</taxon>
        <taxon>Apocrita</taxon>
        <taxon>Aculeata</taxon>
        <taxon>Apoidea</taxon>
        <taxon>Anthophila</taxon>
        <taxon>Apidae</taxon>
        <taxon>Apis</taxon>
    </lineage>
</organism>
<evidence type="ECO:0000256" key="4">
    <source>
        <dbReference type="SAM" id="MobiDB-lite"/>
    </source>
</evidence>
<name>A0A7M7L0R4_APIME</name>
<dbReference type="RefSeq" id="XP_026294937.1">
    <property type="nucleotide sequence ID" value="XM_026439152.1"/>
</dbReference>
<protein>
    <submittedName>
        <fullName evidence="8">Uncharacterized protein LOC410087</fullName>
    </submittedName>
</protein>
<evidence type="ECO:0000259" key="5">
    <source>
        <dbReference type="PROSITE" id="PS01031"/>
    </source>
</evidence>
<dbReference type="PANTHER" id="PTHR45640:SF13">
    <property type="entry name" value="HEAT SHOCK PROTEIN 22-RELATED"/>
    <property type="match status" value="1"/>
</dbReference>
<keyword evidence="7" id="KW-1185">Reference proteome</keyword>
<dbReference type="Pfam" id="PF00011">
    <property type="entry name" value="HSP20"/>
    <property type="match status" value="2"/>
</dbReference>
<dbReference type="GO" id="GO:0051082">
    <property type="term" value="F:unfolded protein binding"/>
    <property type="evidence" value="ECO:0007669"/>
    <property type="project" value="TreeGrafter"/>
</dbReference>
<dbReference type="OrthoDB" id="1431247at2759"/>
<dbReference type="PRINTS" id="PR00299">
    <property type="entry name" value="ACRYSTALLIN"/>
</dbReference>